<proteinExistence type="predicted"/>
<reference evidence="5" key="1">
    <citation type="submission" date="2020-07" db="EMBL/GenBank/DDBJ databases">
        <title>Clarias magur genome sequencing, assembly and annotation.</title>
        <authorList>
            <person name="Kushwaha B."/>
            <person name="Kumar R."/>
            <person name="Das P."/>
            <person name="Joshi C.G."/>
            <person name="Kumar D."/>
            <person name="Nagpure N.S."/>
            <person name="Pandey M."/>
            <person name="Agarwal S."/>
            <person name="Srivastava S."/>
            <person name="Singh M."/>
            <person name="Sahoo L."/>
            <person name="Jayasankar P."/>
            <person name="Meher P.K."/>
            <person name="Koringa P.G."/>
            <person name="Iquebal M.A."/>
            <person name="Das S.P."/>
            <person name="Bit A."/>
            <person name="Patnaik S."/>
            <person name="Patel N."/>
            <person name="Shah T.M."/>
            <person name="Hinsu A."/>
            <person name="Jena J.K."/>
        </authorList>
    </citation>
    <scope>NUCLEOTIDE SEQUENCE</scope>
    <source>
        <strain evidence="5">CIFAMagur01</strain>
        <tissue evidence="5">Testis</tissue>
    </source>
</reference>
<feature type="compositionally biased region" description="Pro residues" evidence="2">
    <location>
        <begin position="303"/>
        <end position="314"/>
    </location>
</feature>
<feature type="domain" description="Calpain catalytic" evidence="3">
    <location>
        <begin position="71"/>
        <end position="216"/>
    </location>
</feature>
<dbReference type="EMBL" id="QNUK01000144">
    <property type="protein sequence ID" value="KAF5900131.1"/>
    <property type="molecule type" value="Genomic_DNA"/>
</dbReference>
<dbReference type="Pfam" id="PF22069">
    <property type="entry name" value="Androglobin_IV"/>
    <property type="match status" value="1"/>
</dbReference>
<evidence type="ECO:0000256" key="1">
    <source>
        <dbReference type="PROSITE-ProRule" id="PRU00239"/>
    </source>
</evidence>
<dbReference type="InterPro" id="IPR054093">
    <property type="entry name" value="Androglobin_II"/>
</dbReference>
<evidence type="ECO:0000313" key="5">
    <source>
        <dbReference type="EMBL" id="KAF5900131.1"/>
    </source>
</evidence>
<dbReference type="InterPro" id="IPR057249">
    <property type="entry name" value="Globin_CP_ADGB"/>
</dbReference>
<dbReference type="InterPro" id="IPR054094">
    <property type="entry name" value="Androglobin_IV"/>
</dbReference>
<feature type="non-terminal residue" evidence="5">
    <location>
        <position position="1075"/>
    </location>
</feature>
<evidence type="ECO:0000313" key="6">
    <source>
        <dbReference type="Proteomes" id="UP000727407"/>
    </source>
</evidence>
<feature type="compositionally biased region" description="Polar residues" evidence="2">
    <location>
        <begin position="281"/>
        <end position="290"/>
    </location>
</feature>
<dbReference type="PROSITE" id="PS50203">
    <property type="entry name" value="CALPAIN_CAT"/>
    <property type="match status" value="1"/>
</dbReference>
<dbReference type="Pfam" id="PF00648">
    <property type="entry name" value="Peptidase_C2"/>
    <property type="match status" value="1"/>
</dbReference>
<comment type="caution">
    <text evidence="1">Lacks conserved residue(s) required for the propagation of feature annotation.</text>
</comment>
<dbReference type="CDD" id="cd22307">
    <property type="entry name" value="Adgb_C_mid-like"/>
    <property type="match status" value="1"/>
</dbReference>
<comment type="caution">
    <text evidence="5">The sequence shown here is derived from an EMBL/GenBank/DDBJ whole genome shotgun (WGS) entry which is preliminary data.</text>
</comment>
<feature type="region of interest" description="Disordered" evidence="2">
    <location>
        <begin position="478"/>
        <end position="504"/>
    </location>
</feature>
<dbReference type="GO" id="GO:0004198">
    <property type="term" value="F:calcium-dependent cysteine-type endopeptidase activity"/>
    <property type="evidence" value="ECO:0007669"/>
    <property type="project" value="InterPro"/>
</dbReference>
<dbReference type="PANTHER" id="PTHR46298:SF1">
    <property type="entry name" value="ANDROGLOBIN"/>
    <property type="match status" value="1"/>
</dbReference>
<protein>
    <submittedName>
        <fullName evidence="5">Androglobin</fullName>
    </submittedName>
</protein>
<dbReference type="GO" id="GO:0006508">
    <property type="term" value="P:proteolysis"/>
    <property type="evidence" value="ECO:0007669"/>
    <property type="project" value="InterPro"/>
</dbReference>
<dbReference type="PANTHER" id="PTHR46298">
    <property type="entry name" value="ANDROGLOBIN"/>
    <property type="match status" value="1"/>
</dbReference>
<feature type="non-terminal residue" evidence="5">
    <location>
        <position position="1"/>
    </location>
</feature>
<evidence type="ECO:0000259" key="4">
    <source>
        <dbReference type="PROSITE" id="PS52042"/>
    </source>
</evidence>
<dbReference type="InterPro" id="IPR053033">
    <property type="entry name" value="Androglobin-like"/>
</dbReference>
<gene>
    <name evidence="5" type="primary">adgb</name>
    <name evidence="5" type="ORF">DAT39_010123</name>
</gene>
<dbReference type="Pfam" id="PF22070">
    <property type="entry name" value="Androglobin_V"/>
    <property type="match status" value="1"/>
</dbReference>
<dbReference type="AlphaFoldDB" id="A0A8J4TL94"/>
<name>A0A8J4TL94_CLAMG</name>
<evidence type="ECO:0000256" key="2">
    <source>
        <dbReference type="SAM" id="MobiDB-lite"/>
    </source>
</evidence>
<keyword evidence="6" id="KW-1185">Reference proteome</keyword>
<dbReference type="PROSITE" id="PS52042">
    <property type="entry name" value="GLOBIN_CP_ADGB"/>
    <property type="match status" value="1"/>
</dbReference>
<organism evidence="5 6">
    <name type="scientific">Clarias magur</name>
    <name type="common">Asian catfish</name>
    <name type="synonym">Macropteronotus magur</name>
    <dbReference type="NCBI Taxonomy" id="1594786"/>
    <lineage>
        <taxon>Eukaryota</taxon>
        <taxon>Metazoa</taxon>
        <taxon>Chordata</taxon>
        <taxon>Craniata</taxon>
        <taxon>Vertebrata</taxon>
        <taxon>Euteleostomi</taxon>
        <taxon>Actinopterygii</taxon>
        <taxon>Neopterygii</taxon>
        <taxon>Teleostei</taxon>
        <taxon>Ostariophysi</taxon>
        <taxon>Siluriformes</taxon>
        <taxon>Clariidae</taxon>
        <taxon>Clarias</taxon>
    </lineage>
</organism>
<evidence type="ECO:0000259" key="3">
    <source>
        <dbReference type="PROSITE" id="PS50203"/>
    </source>
</evidence>
<feature type="region of interest" description="Disordered" evidence="2">
    <location>
        <begin position="274"/>
        <end position="314"/>
    </location>
</feature>
<dbReference type="Pfam" id="PF22068">
    <property type="entry name" value="Androglobin_II"/>
    <property type="match status" value="1"/>
</dbReference>
<accession>A0A8J4TL94</accession>
<dbReference type="InterPro" id="IPR038765">
    <property type="entry name" value="Papain-like_cys_pep_sf"/>
</dbReference>
<dbReference type="InterPro" id="IPR001300">
    <property type="entry name" value="Peptidase_C2_calpain_cat"/>
</dbReference>
<dbReference type="Proteomes" id="UP000727407">
    <property type="component" value="Unassembled WGS sequence"/>
</dbReference>
<dbReference type="InterPro" id="IPR054095">
    <property type="entry name" value="Androglobin_V"/>
</dbReference>
<sequence length="1075" mass="121045">ASSCVSGRSSGELWTSSVSVWPEWNETEVSAEKWDAAKGGKDAKARKSPLTFFEDPDGKVKIPTSLTVHTWKRPSEHMVNKVPVVVESESAFDLTSANEHLLSSELMRWIVSEICIVWHVCNRQPDKDSPTIDDATPSSWRPWEHIYSLCKASKGHVPLYNVYGKYVVRLYWMGSWRKITIDDSLPFDDKDNLLLPATTNQSELWPMLLAKAILKLASTEMVQNTIRELEEFSIVHCLTSWIPERLPLNPRLKYVEETWEYLKNTIPKFQLMEESADERTPSVNMTVTKDSASEPLSPKKGSRPPPLPPPPPPLSPALQIVMCASFQPFNLQEKKTSMLGQMADASQILRQYGLCQLYSHSVLLTRTRDCPLVAALKPPPVPHSKLLIPTPKEIDNMDEPRKVPVEKPEQYIGVASPFINFKLAPFKIDSNMLSKPVGQRRHVYTSNLASFSESEENEDPNLAQQDIAHNSSLDAVNTKVAAADRRKDDSVANDANLVPEKEPTSIQGTKLQETWIHIHDFTKCFQTLVVFHNESSYQYQFQKSNFKAQDDKWHQFLTVDSLLPTEILVCFSALVRWGEQTDCTTRPGHLIVEPFCWKSIQAQYPLLTVITSSCKASVLSLPPGRHILRIHMQAYYGVHVQLYSKTAFVFGDEDTVMTHLENESLRFCEQAQTILAALGRMLRSFSNPDELLSAARTLEYTVCPLSLNRTAFGEHWRVFSHAVHHMFSCALGRKLTSEELFAVQTLTRDPTPHSNNTTAGEPERWRDGQLTEEEKQAATVLQDAFKGNMESEILNAATPGTEQNEKVSKTLMEMWAFVEQDIEKHAVSLLRYMLMNNEQLINLYPCSGDEWTKMTFSDYSVPVRETTSNWVLLFRKVFHVQKAVLLAPKIYSPLQCHLYVINNDTGEEVPKFFNSVLPFTYTPNKAGYTFVACTGKTSVVGGTWRLRLISSGEQAARPAREDAVNNFLEKEFKDYYLPNRKNIICRYEVKVSCDHVATVQFQVSKEDVFVKLSILDDETEVTSKTGQGDVVIPVYCFSASDGSCGSAVENAGVTQSQDGTGGGHGGASECEPAQT</sequence>
<feature type="region of interest" description="Disordered" evidence="2">
    <location>
        <begin position="1055"/>
        <end position="1075"/>
    </location>
</feature>
<dbReference type="SUPFAM" id="SSF54001">
    <property type="entry name" value="Cysteine proteinases"/>
    <property type="match status" value="1"/>
</dbReference>
<feature type="domain" description="Globin" evidence="4">
    <location>
        <begin position="641"/>
        <end position="836"/>
    </location>
</feature>
<dbReference type="OrthoDB" id="9374162at2759"/>